<dbReference type="AlphaFoldDB" id="A0A401PA52"/>
<dbReference type="OMA" id="DANKCEV"/>
<dbReference type="CDD" id="cd00063">
    <property type="entry name" value="FN3"/>
    <property type="match status" value="1"/>
</dbReference>
<organism evidence="10 11">
    <name type="scientific">Scyliorhinus torazame</name>
    <name type="common">Cloudy catshark</name>
    <name type="synonym">Catulus torazame</name>
    <dbReference type="NCBI Taxonomy" id="75743"/>
    <lineage>
        <taxon>Eukaryota</taxon>
        <taxon>Metazoa</taxon>
        <taxon>Chordata</taxon>
        <taxon>Craniata</taxon>
        <taxon>Vertebrata</taxon>
        <taxon>Chondrichthyes</taxon>
        <taxon>Elasmobranchii</taxon>
        <taxon>Galeomorphii</taxon>
        <taxon>Galeoidea</taxon>
        <taxon>Carcharhiniformes</taxon>
        <taxon>Scyliorhinidae</taxon>
        <taxon>Scyliorhinus</taxon>
    </lineage>
</organism>
<dbReference type="EMBL" id="BFAA01001760">
    <property type="protein sequence ID" value="GCB69998.1"/>
    <property type="molecule type" value="Genomic_DNA"/>
</dbReference>
<dbReference type="GO" id="GO:0007411">
    <property type="term" value="P:axon guidance"/>
    <property type="evidence" value="ECO:0007669"/>
    <property type="project" value="TreeGrafter"/>
</dbReference>
<dbReference type="SMART" id="SM00060">
    <property type="entry name" value="FN3"/>
    <property type="match status" value="1"/>
</dbReference>
<keyword evidence="11" id="KW-1185">Reference proteome</keyword>
<dbReference type="PANTHER" id="PTHR46877">
    <property type="entry name" value="EPH RECEPTOR A5"/>
    <property type="match status" value="1"/>
</dbReference>
<keyword evidence="8" id="KW-0675">Receptor</keyword>
<keyword evidence="4" id="KW-0547">Nucleotide-binding</keyword>
<gene>
    <name evidence="10" type="ORF">scyTo_0005587</name>
</gene>
<feature type="non-terminal residue" evidence="10">
    <location>
        <position position="125"/>
    </location>
</feature>
<reference evidence="10 11" key="1">
    <citation type="journal article" date="2018" name="Nat. Ecol. Evol.">
        <title>Shark genomes provide insights into elasmobranch evolution and the origin of vertebrates.</title>
        <authorList>
            <person name="Hara Y"/>
            <person name="Yamaguchi K"/>
            <person name="Onimaru K"/>
            <person name="Kadota M"/>
            <person name="Koyanagi M"/>
            <person name="Keeley SD"/>
            <person name="Tatsumi K"/>
            <person name="Tanaka K"/>
            <person name="Motone F"/>
            <person name="Kageyama Y"/>
            <person name="Nozu R"/>
            <person name="Adachi N"/>
            <person name="Nishimura O"/>
            <person name="Nakagawa R"/>
            <person name="Tanegashima C"/>
            <person name="Kiyatake I"/>
            <person name="Matsumoto R"/>
            <person name="Murakumo K"/>
            <person name="Nishida K"/>
            <person name="Terakita A"/>
            <person name="Kuratani S"/>
            <person name="Sato K"/>
            <person name="Hyodo S Kuraku.S."/>
        </authorList>
    </citation>
    <scope>NUCLEOTIDE SEQUENCE [LARGE SCALE GENOMIC DNA]</scope>
</reference>
<dbReference type="GO" id="GO:0005005">
    <property type="term" value="F:transmembrane-ephrin receptor activity"/>
    <property type="evidence" value="ECO:0007669"/>
    <property type="project" value="TreeGrafter"/>
</dbReference>
<evidence type="ECO:0000256" key="6">
    <source>
        <dbReference type="ARBA" id="ARBA00022989"/>
    </source>
</evidence>
<evidence type="ECO:0000256" key="1">
    <source>
        <dbReference type="ARBA" id="ARBA00004167"/>
    </source>
</evidence>
<evidence type="ECO:0000256" key="8">
    <source>
        <dbReference type="ARBA" id="ARBA00023170"/>
    </source>
</evidence>
<evidence type="ECO:0000256" key="2">
    <source>
        <dbReference type="ARBA" id="ARBA00022692"/>
    </source>
</evidence>
<keyword evidence="2" id="KW-0812">Transmembrane</keyword>
<evidence type="ECO:0000313" key="11">
    <source>
        <dbReference type="Proteomes" id="UP000288216"/>
    </source>
</evidence>
<dbReference type="GO" id="GO:0005886">
    <property type="term" value="C:plasma membrane"/>
    <property type="evidence" value="ECO:0007669"/>
    <property type="project" value="TreeGrafter"/>
</dbReference>
<dbReference type="InterPro" id="IPR013783">
    <property type="entry name" value="Ig-like_fold"/>
</dbReference>
<evidence type="ECO:0000256" key="5">
    <source>
        <dbReference type="ARBA" id="ARBA00022840"/>
    </source>
</evidence>
<dbReference type="GO" id="GO:0005524">
    <property type="term" value="F:ATP binding"/>
    <property type="evidence" value="ECO:0007669"/>
    <property type="project" value="UniProtKB-KW"/>
</dbReference>
<protein>
    <recommendedName>
        <fullName evidence="9">Fibronectin type-III domain-containing protein</fullName>
    </recommendedName>
</protein>
<proteinExistence type="predicted"/>
<dbReference type="InterPro" id="IPR036116">
    <property type="entry name" value="FN3_sf"/>
</dbReference>
<comment type="caution">
    <text evidence="10">The sequence shown here is derived from an EMBL/GenBank/DDBJ whole genome shotgun (WGS) entry which is preliminary data.</text>
</comment>
<accession>A0A401PA52</accession>
<dbReference type="SUPFAM" id="SSF49265">
    <property type="entry name" value="Fibronectin type III"/>
    <property type="match status" value="1"/>
</dbReference>
<dbReference type="GO" id="GO:0030425">
    <property type="term" value="C:dendrite"/>
    <property type="evidence" value="ECO:0007669"/>
    <property type="project" value="TreeGrafter"/>
</dbReference>
<evidence type="ECO:0000259" key="9">
    <source>
        <dbReference type="PROSITE" id="PS50853"/>
    </source>
</evidence>
<evidence type="ECO:0000256" key="4">
    <source>
        <dbReference type="ARBA" id="ARBA00022741"/>
    </source>
</evidence>
<keyword evidence="5" id="KW-0067">ATP-binding</keyword>
<evidence type="ECO:0000256" key="3">
    <source>
        <dbReference type="ARBA" id="ARBA00022729"/>
    </source>
</evidence>
<evidence type="ECO:0000256" key="7">
    <source>
        <dbReference type="ARBA" id="ARBA00023136"/>
    </source>
</evidence>
<keyword evidence="3" id="KW-0732">Signal</keyword>
<dbReference type="OrthoDB" id="4062651at2759"/>
<dbReference type="STRING" id="75743.A0A401PA52"/>
<name>A0A401PA52_SCYTO</name>
<keyword evidence="6" id="KW-1133">Transmembrane helix</keyword>
<feature type="domain" description="Fibronectin type-III" evidence="9">
    <location>
        <begin position="6"/>
        <end position="116"/>
    </location>
</feature>
<keyword evidence="7" id="KW-0472">Membrane</keyword>
<dbReference type="Gene3D" id="2.60.40.10">
    <property type="entry name" value="Immunoglobulins"/>
    <property type="match status" value="1"/>
</dbReference>
<sequence length="125" mass="13677">MACTRPPSTPRNVIFNINDSSLILEWSPPVDTGGRKDLTYNVICKMCGVGPKKCSLCGGSMRFLPRNTGLTNTSVTVVDFLAHMNYTFEIESENGVSSESMVPRQFAILTIITNQADTDPKTAEN</sequence>
<evidence type="ECO:0000313" key="10">
    <source>
        <dbReference type="EMBL" id="GCB69998.1"/>
    </source>
</evidence>
<dbReference type="PROSITE" id="PS50853">
    <property type="entry name" value="FN3"/>
    <property type="match status" value="1"/>
</dbReference>
<dbReference type="Pfam" id="PF00041">
    <property type="entry name" value="fn3"/>
    <property type="match status" value="1"/>
</dbReference>
<dbReference type="InterPro" id="IPR050449">
    <property type="entry name" value="Ephrin_rcpt_TKs"/>
</dbReference>
<dbReference type="PANTHER" id="PTHR46877:SF10">
    <property type="entry name" value="EPHRIN TYPE-A RECEPTOR 6"/>
    <property type="match status" value="1"/>
</dbReference>
<dbReference type="FunFam" id="2.60.40.10:FF:000059">
    <property type="entry name" value="Ephrin type-A receptor 6"/>
    <property type="match status" value="1"/>
</dbReference>
<dbReference type="Proteomes" id="UP000288216">
    <property type="component" value="Unassembled WGS sequence"/>
</dbReference>
<dbReference type="InterPro" id="IPR003961">
    <property type="entry name" value="FN3_dom"/>
</dbReference>
<comment type="subcellular location">
    <subcellularLocation>
        <location evidence="1">Membrane</location>
        <topology evidence="1">Single-pass membrane protein</topology>
    </subcellularLocation>
</comment>